<dbReference type="Proteomes" id="UP000320547">
    <property type="component" value="Unassembled WGS sequence"/>
</dbReference>
<evidence type="ECO:0000256" key="1">
    <source>
        <dbReference type="SAM" id="SignalP"/>
    </source>
</evidence>
<evidence type="ECO:0000259" key="2">
    <source>
        <dbReference type="Pfam" id="PF19763"/>
    </source>
</evidence>
<dbReference type="STRING" id="476157.GCA_001663155_00890"/>
<comment type="caution">
    <text evidence="3">The sequence shown here is derived from an EMBL/GenBank/DDBJ whole genome shotgun (WGS) entry which is preliminary data.</text>
</comment>
<dbReference type="EMBL" id="VLLK01000002">
    <property type="protein sequence ID" value="TWJ06679.1"/>
    <property type="molecule type" value="Genomic_DNA"/>
</dbReference>
<evidence type="ECO:0000313" key="4">
    <source>
        <dbReference type="Proteomes" id="UP000320547"/>
    </source>
</evidence>
<dbReference type="Pfam" id="PF19763">
    <property type="entry name" value="DUF6250"/>
    <property type="match status" value="1"/>
</dbReference>
<proteinExistence type="predicted"/>
<evidence type="ECO:0000313" key="3">
    <source>
        <dbReference type="EMBL" id="TWJ06679.1"/>
    </source>
</evidence>
<dbReference type="PROSITE" id="PS51257">
    <property type="entry name" value="PROKAR_LIPOPROTEIN"/>
    <property type="match status" value="1"/>
</dbReference>
<dbReference type="InterPro" id="IPR046217">
    <property type="entry name" value="DUF6250"/>
</dbReference>
<accession>A0A562UM40</accession>
<keyword evidence="4" id="KW-1185">Reference proteome</keyword>
<dbReference type="AlphaFoldDB" id="A0A562UM40"/>
<feature type="chain" id="PRO_5022143030" description="DUF6250 domain-containing protein" evidence="1">
    <location>
        <begin position="25"/>
        <end position="238"/>
    </location>
</feature>
<keyword evidence="1" id="KW-0732">Signal</keyword>
<name>A0A562UM40_9SPHN</name>
<dbReference type="Gene3D" id="2.60.120.200">
    <property type="match status" value="1"/>
</dbReference>
<protein>
    <recommendedName>
        <fullName evidence="2">DUF6250 domain-containing protein</fullName>
    </recommendedName>
</protein>
<sequence>MSAPKSCRKMFCAILTAVSFAACAPVTPDRPFSKSPLYFDTIISDLEMWHIEAESGARVSSQDGKMTVIAPGGATIWFKPRLHAPVEITYKVTAVDKGGLHDRVSDLNQFWMASDPDNEDIFGIDRTGRFGEYDALMLYYVGVGGHNNTRTRFRRYVGEIGNRPLLPEHDLTDPRFLIEGNRRYEIRIVSEGYRQRFFRDGELIFDITDYEPYLSGHFALRTVRNRLIVEDFVVRELR</sequence>
<organism evidence="3 4">
    <name type="scientific">Altererythrobacter ishigakiensis</name>
    <dbReference type="NCBI Taxonomy" id="476157"/>
    <lineage>
        <taxon>Bacteria</taxon>
        <taxon>Pseudomonadati</taxon>
        <taxon>Pseudomonadota</taxon>
        <taxon>Alphaproteobacteria</taxon>
        <taxon>Sphingomonadales</taxon>
        <taxon>Erythrobacteraceae</taxon>
        <taxon>Altererythrobacter</taxon>
    </lineage>
</organism>
<gene>
    <name evidence="3" type="ORF">JN10_2215</name>
</gene>
<feature type="signal peptide" evidence="1">
    <location>
        <begin position="1"/>
        <end position="24"/>
    </location>
</feature>
<reference evidence="3 4" key="1">
    <citation type="submission" date="2019-07" db="EMBL/GenBank/DDBJ databases">
        <title>Genomic Encyclopedia of Archaeal and Bacterial Type Strains, Phase II (KMG-II): from individual species to whole genera.</title>
        <authorList>
            <person name="Goeker M."/>
        </authorList>
    </citation>
    <scope>NUCLEOTIDE SEQUENCE [LARGE SCALE GENOMIC DNA]</scope>
    <source>
        <strain evidence="3 4">ATCC BAA-2084</strain>
    </source>
</reference>
<feature type="domain" description="DUF6250" evidence="2">
    <location>
        <begin position="70"/>
        <end position="232"/>
    </location>
</feature>